<dbReference type="Proteomes" id="UP000319502">
    <property type="component" value="Unassembled WGS sequence"/>
</dbReference>
<evidence type="ECO:0000313" key="3">
    <source>
        <dbReference type="Proteomes" id="UP000319502"/>
    </source>
</evidence>
<gene>
    <name evidence="2" type="ORF">FHP91_08145</name>
</gene>
<keyword evidence="1" id="KW-0472">Membrane</keyword>
<dbReference type="RefSeq" id="WP_144309100.1">
    <property type="nucleotide sequence ID" value="NZ_VMNK01000006.1"/>
</dbReference>
<organism evidence="2 3">
    <name type="scientific">Denitromonas halophila</name>
    <dbReference type="NCBI Taxonomy" id="1629404"/>
    <lineage>
        <taxon>Bacteria</taxon>
        <taxon>Pseudomonadati</taxon>
        <taxon>Pseudomonadota</taxon>
        <taxon>Betaproteobacteria</taxon>
        <taxon>Rhodocyclales</taxon>
        <taxon>Zoogloeaceae</taxon>
        <taxon>Denitromonas</taxon>
    </lineage>
</organism>
<name>A0A557QXJ1_9RHOO</name>
<keyword evidence="1" id="KW-0812">Transmembrane</keyword>
<comment type="caution">
    <text evidence="2">The sequence shown here is derived from an EMBL/GenBank/DDBJ whole genome shotgun (WGS) entry which is preliminary data.</text>
</comment>
<sequence length="138" mass="15381">MAQTDTPSPSVIEVPREGLITLAHLIYGLHAIALFSGIATSATIIGSFVSGLPSIIAVILNYVKRDAVRGTWLDSHYRWQIRTFWFGLLWFSIAWLMAVTIIGLPIFFGIIAIAGLWVLYRVVRGWINLSNRVPMPVD</sequence>
<feature type="transmembrane region" description="Helical" evidence="1">
    <location>
        <begin position="84"/>
        <end position="117"/>
    </location>
</feature>
<dbReference type="OrthoDB" id="5405464at2"/>
<dbReference type="AlphaFoldDB" id="A0A557QXJ1"/>
<keyword evidence="1" id="KW-1133">Transmembrane helix</keyword>
<evidence type="ECO:0000256" key="1">
    <source>
        <dbReference type="SAM" id="Phobius"/>
    </source>
</evidence>
<evidence type="ECO:0008006" key="4">
    <source>
        <dbReference type="Google" id="ProtNLM"/>
    </source>
</evidence>
<keyword evidence="3" id="KW-1185">Reference proteome</keyword>
<reference evidence="2 3" key="1">
    <citation type="submission" date="2019-07" db="EMBL/GenBank/DDBJ databases">
        <title>The pathways for chlorine oxyanion respiration interact through the shared metabolite chlorate.</title>
        <authorList>
            <person name="Barnum T.P."/>
            <person name="Cheng Y."/>
            <person name="Hill K.A."/>
            <person name="Lucas L.N."/>
            <person name="Carlson H.K."/>
            <person name="Coates J.D."/>
        </authorList>
    </citation>
    <scope>NUCLEOTIDE SEQUENCE [LARGE SCALE GENOMIC DNA]</scope>
    <source>
        <strain evidence="2 3">SFB-3</strain>
    </source>
</reference>
<protein>
    <recommendedName>
        <fullName evidence="4">Transmembrane protein</fullName>
    </recommendedName>
</protein>
<proteinExistence type="predicted"/>
<feature type="transmembrane region" description="Helical" evidence="1">
    <location>
        <begin position="44"/>
        <end position="63"/>
    </location>
</feature>
<dbReference type="EMBL" id="VMNK01000006">
    <property type="protein sequence ID" value="TVO57634.1"/>
    <property type="molecule type" value="Genomic_DNA"/>
</dbReference>
<evidence type="ECO:0000313" key="2">
    <source>
        <dbReference type="EMBL" id="TVO57634.1"/>
    </source>
</evidence>
<accession>A0A557QXJ1</accession>
<feature type="transmembrane region" description="Helical" evidence="1">
    <location>
        <begin position="19"/>
        <end position="38"/>
    </location>
</feature>